<dbReference type="Gene3D" id="3.30.460.90">
    <property type="match status" value="1"/>
</dbReference>
<dbReference type="GO" id="GO:0006144">
    <property type="term" value="P:purine nucleobase metabolic process"/>
    <property type="evidence" value="ECO:0007669"/>
    <property type="project" value="Ensembl"/>
</dbReference>
<evidence type="ECO:0000259" key="3">
    <source>
        <dbReference type="Pfam" id="PF03281"/>
    </source>
</evidence>
<comment type="similarity">
    <text evidence="1">Belongs to the mab-21 family.</text>
</comment>
<feature type="compositionally biased region" description="Pro residues" evidence="2">
    <location>
        <begin position="72"/>
        <end position="90"/>
    </location>
</feature>
<dbReference type="GO" id="GO:0003690">
    <property type="term" value="F:double-stranded DNA binding"/>
    <property type="evidence" value="ECO:0007669"/>
    <property type="project" value="TreeGrafter"/>
</dbReference>
<accession>A0A3B1J1V3</accession>
<reference evidence="5" key="4">
    <citation type="submission" date="2025-09" db="UniProtKB">
        <authorList>
            <consortium name="Ensembl"/>
        </authorList>
    </citation>
    <scope>IDENTIFICATION</scope>
</reference>
<feature type="compositionally biased region" description="Basic and acidic residues" evidence="2">
    <location>
        <begin position="49"/>
        <end position="59"/>
    </location>
</feature>
<dbReference type="GO" id="GO:0071360">
    <property type="term" value="P:cellular response to exogenous dsRNA"/>
    <property type="evidence" value="ECO:0007669"/>
    <property type="project" value="TreeGrafter"/>
</dbReference>
<dbReference type="InterPro" id="IPR046906">
    <property type="entry name" value="Mab-21_HhH/H2TH-like"/>
</dbReference>
<dbReference type="STRING" id="7994.ENSAMXP00000036173"/>
<dbReference type="PANTHER" id="PTHR10656">
    <property type="entry name" value="CELL FATE DETERMINING PROTEIN MAB21-RELATED"/>
    <property type="match status" value="1"/>
</dbReference>
<dbReference type="GO" id="GO:0038001">
    <property type="term" value="P:paracrine signaling"/>
    <property type="evidence" value="ECO:0007669"/>
    <property type="project" value="TreeGrafter"/>
</dbReference>
<dbReference type="InParanoid" id="A0A3B1J1V3"/>
<dbReference type="GO" id="GO:0061501">
    <property type="term" value="F:2',3'-cyclic GMP-AMP synthase activity"/>
    <property type="evidence" value="ECO:0007669"/>
    <property type="project" value="Ensembl"/>
</dbReference>
<dbReference type="Gene3D" id="1.10.1410.40">
    <property type="match status" value="1"/>
</dbReference>
<dbReference type="Pfam" id="PF20266">
    <property type="entry name" value="Mab-21_C"/>
    <property type="match status" value="1"/>
</dbReference>
<organism evidence="5 6">
    <name type="scientific">Astyanax mexicanus</name>
    <name type="common">Blind cave fish</name>
    <name type="synonym">Astyanax fasciatus mexicanus</name>
    <dbReference type="NCBI Taxonomy" id="7994"/>
    <lineage>
        <taxon>Eukaryota</taxon>
        <taxon>Metazoa</taxon>
        <taxon>Chordata</taxon>
        <taxon>Craniata</taxon>
        <taxon>Vertebrata</taxon>
        <taxon>Euteleostomi</taxon>
        <taxon>Actinopterygii</taxon>
        <taxon>Neopterygii</taxon>
        <taxon>Teleostei</taxon>
        <taxon>Ostariophysi</taxon>
        <taxon>Characiformes</taxon>
        <taxon>Characoidei</taxon>
        <taxon>Acestrorhamphidae</taxon>
        <taxon>Acestrorhamphinae</taxon>
        <taxon>Astyanax</taxon>
    </lineage>
</organism>
<evidence type="ECO:0000313" key="6">
    <source>
        <dbReference type="Proteomes" id="UP000018467"/>
    </source>
</evidence>
<dbReference type="InterPro" id="IPR024810">
    <property type="entry name" value="MAB21L/cGLR"/>
</dbReference>
<evidence type="ECO:0000256" key="1">
    <source>
        <dbReference type="ARBA" id="ARBA00008307"/>
    </source>
</evidence>
<evidence type="ECO:0000256" key="2">
    <source>
        <dbReference type="SAM" id="MobiDB-lite"/>
    </source>
</evidence>
<dbReference type="GO" id="GO:0006974">
    <property type="term" value="P:DNA damage response"/>
    <property type="evidence" value="ECO:0007669"/>
    <property type="project" value="TreeGrafter"/>
</dbReference>
<protein>
    <submittedName>
        <fullName evidence="5">Cyclic GMP-AMP synthase</fullName>
    </submittedName>
</protein>
<dbReference type="Bgee" id="ENSAMXG00000036028">
    <property type="expression patterns" value="Expressed in intestine and 7 other cell types or tissues"/>
</dbReference>
<dbReference type="GO" id="GO:0003682">
    <property type="term" value="F:chromatin binding"/>
    <property type="evidence" value="ECO:0007669"/>
    <property type="project" value="TreeGrafter"/>
</dbReference>
<dbReference type="GO" id="GO:0002218">
    <property type="term" value="P:activation of innate immune response"/>
    <property type="evidence" value="ECO:0007669"/>
    <property type="project" value="TreeGrafter"/>
</dbReference>
<dbReference type="AlphaFoldDB" id="A0A3B1J1V3"/>
<reference evidence="6" key="1">
    <citation type="submission" date="2013-03" db="EMBL/GenBank/DDBJ databases">
        <authorList>
            <person name="Jeffery W."/>
            <person name="Warren W."/>
            <person name="Wilson R.K."/>
        </authorList>
    </citation>
    <scope>NUCLEOTIDE SEQUENCE</scope>
    <source>
        <strain evidence="6">female</strain>
    </source>
</reference>
<reference evidence="6" key="2">
    <citation type="journal article" date="2014" name="Nat. Commun.">
        <title>The cavefish genome reveals candidate genes for eye loss.</title>
        <authorList>
            <person name="McGaugh S.E."/>
            <person name="Gross J.B."/>
            <person name="Aken B."/>
            <person name="Blin M."/>
            <person name="Borowsky R."/>
            <person name="Chalopin D."/>
            <person name="Hinaux H."/>
            <person name="Jeffery W.R."/>
            <person name="Keene A."/>
            <person name="Ma L."/>
            <person name="Minx P."/>
            <person name="Murphy D."/>
            <person name="O'Quin K.E."/>
            <person name="Retaux S."/>
            <person name="Rohner N."/>
            <person name="Searle S.M."/>
            <person name="Stahl B.A."/>
            <person name="Tabin C."/>
            <person name="Volff J.N."/>
            <person name="Yoshizawa M."/>
            <person name="Warren W.C."/>
        </authorList>
    </citation>
    <scope>NUCLEOTIDE SEQUENCE [LARGE SCALE GENOMIC DNA]</scope>
    <source>
        <strain evidence="6">female</strain>
    </source>
</reference>
<dbReference type="GO" id="GO:0005634">
    <property type="term" value="C:nucleus"/>
    <property type="evidence" value="ECO:0007669"/>
    <property type="project" value="TreeGrafter"/>
</dbReference>
<feature type="domain" description="Mab-21-like HhH/H2TH-like" evidence="4">
    <location>
        <begin position="374"/>
        <end position="476"/>
    </location>
</feature>
<dbReference type="GO" id="GO:0002230">
    <property type="term" value="P:positive regulation of defense response to virus by host"/>
    <property type="evidence" value="ECO:0007669"/>
    <property type="project" value="TreeGrafter"/>
</dbReference>
<dbReference type="Ensembl" id="ENSAMXT00000047539.1">
    <property type="protein sequence ID" value="ENSAMXP00000036173.1"/>
    <property type="gene ID" value="ENSAMXG00000036028.1"/>
</dbReference>
<evidence type="ECO:0000313" key="5">
    <source>
        <dbReference type="Ensembl" id="ENSAMXP00000036173.1"/>
    </source>
</evidence>
<sequence length="487" mass="54473">MSGRSRPKSTEETPGKTRGATGPGSTRRKPSGKGEEKRDGSSKAAAPPMDRDKDRDRAGGRGGRTATVPRGAPSPTPAKTPLNSKPPPAAAPRTAARGAEDKNTPRNPPSSTTSIDYNPDRVLRDTLEKLKIKKTERNEATRCVNEIQKEIAKHLKESLDWCKEIQELKTGSHVENVKICESDEFDVMLVISVDRVDIQPFRGDGAFYSVALKRNSCKSLDKFLNKDKIIEASEMLTEFRKKVKECVPKLTSKYNITVEGKKPGCPAVTLQVKGKDGRIISLDFVLGLEVHSSSWPAITKDGFKIDNWLGKKVKTDLKRKPFYLVPKYEGKGTTECDGVKAKDAWRISFSHVEKEVLKNHGQSKTCCEGRPSCCRKQCLKLLKYLVRGLKEHHPKEAGKLCSYHAKTTLLHACAERGGDSEWEISQLSHCFQQVLSDFENYLRKQDLPNFFIPSHNLLKSAGLDKKTCNFLADEIEFQRNNCFPVFR</sequence>
<dbReference type="GO" id="GO:0045087">
    <property type="term" value="P:innate immune response"/>
    <property type="evidence" value="ECO:0007669"/>
    <property type="project" value="Ensembl"/>
</dbReference>
<name>A0A3B1J1V3_ASTMX</name>
<feature type="domain" description="Mab-21-like nucleotidyltransferase" evidence="3">
    <location>
        <begin position="174"/>
        <end position="359"/>
    </location>
</feature>
<dbReference type="FunCoup" id="A0A3B1J1V3">
    <property type="interactions" value="421"/>
</dbReference>
<dbReference type="FunFam" id="1.10.1410.40:FF:000007">
    <property type="entry name" value="Cyclic GMP-AMP synthase"/>
    <property type="match status" value="1"/>
</dbReference>
<keyword evidence="6" id="KW-1185">Reference proteome</keyword>
<dbReference type="GeneTree" id="ENSGT01050000244827"/>
<dbReference type="InterPro" id="IPR046903">
    <property type="entry name" value="Mab-21-like_nuc_Trfase"/>
</dbReference>
<evidence type="ECO:0000259" key="4">
    <source>
        <dbReference type="Pfam" id="PF20266"/>
    </source>
</evidence>
<reference evidence="5" key="3">
    <citation type="submission" date="2025-08" db="UniProtKB">
        <authorList>
            <consortium name="Ensembl"/>
        </authorList>
    </citation>
    <scope>IDENTIFICATION</scope>
</reference>
<feature type="compositionally biased region" description="Basic and acidic residues" evidence="2">
    <location>
        <begin position="32"/>
        <end position="41"/>
    </location>
</feature>
<feature type="region of interest" description="Disordered" evidence="2">
    <location>
        <begin position="1"/>
        <end position="120"/>
    </location>
</feature>
<dbReference type="GO" id="GO:0005829">
    <property type="term" value="C:cytosol"/>
    <property type="evidence" value="ECO:0007669"/>
    <property type="project" value="TreeGrafter"/>
</dbReference>
<dbReference type="Proteomes" id="UP000018467">
    <property type="component" value="Unassembled WGS sequence"/>
</dbReference>
<dbReference type="SMART" id="SM01265">
    <property type="entry name" value="Mab-21"/>
    <property type="match status" value="1"/>
</dbReference>
<dbReference type="GO" id="GO:0035861">
    <property type="term" value="C:site of double-strand break"/>
    <property type="evidence" value="ECO:0007669"/>
    <property type="project" value="TreeGrafter"/>
</dbReference>
<dbReference type="GO" id="GO:2000042">
    <property type="term" value="P:negative regulation of double-strand break repair via homologous recombination"/>
    <property type="evidence" value="ECO:0007669"/>
    <property type="project" value="TreeGrafter"/>
</dbReference>
<dbReference type="GO" id="GO:0032481">
    <property type="term" value="P:positive regulation of type I interferon production"/>
    <property type="evidence" value="ECO:0007669"/>
    <property type="project" value="TreeGrafter"/>
</dbReference>
<dbReference type="PANTHER" id="PTHR10656:SF35">
    <property type="entry name" value="CYCLIC GMP-AMP SYNTHASE"/>
    <property type="match status" value="1"/>
</dbReference>
<proteinExistence type="inferred from homology"/>
<dbReference type="Pfam" id="PF03281">
    <property type="entry name" value="Mab-21"/>
    <property type="match status" value="1"/>
</dbReference>